<dbReference type="SMART" id="SM00343">
    <property type="entry name" value="ZnF_C2HC"/>
    <property type="match status" value="1"/>
</dbReference>
<dbReference type="InterPro" id="IPR040256">
    <property type="entry name" value="At4g02000-like"/>
</dbReference>
<keyword evidence="1" id="KW-0479">Metal-binding</keyword>
<evidence type="ECO:0000259" key="3">
    <source>
        <dbReference type="PROSITE" id="PS50158"/>
    </source>
</evidence>
<dbReference type="GO" id="GO:0008270">
    <property type="term" value="F:zinc ion binding"/>
    <property type="evidence" value="ECO:0007669"/>
    <property type="project" value="UniProtKB-KW"/>
</dbReference>
<dbReference type="PANTHER" id="PTHR31286:SF99">
    <property type="entry name" value="DUF4283 DOMAIN-CONTAINING PROTEIN"/>
    <property type="match status" value="1"/>
</dbReference>
<feature type="compositionally biased region" description="Polar residues" evidence="2">
    <location>
        <begin position="242"/>
        <end position="260"/>
    </location>
</feature>
<dbReference type="Proteomes" id="UP001154282">
    <property type="component" value="Unassembled WGS sequence"/>
</dbReference>
<keyword evidence="1" id="KW-0862">Zinc</keyword>
<comment type="caution">
    <text evidence="4">The sequence shown here is derived from an EMBL/GenBank/DDBJ whole genome shotgun (WGS) entry which is preliminary data.</text>
</comment>
<feature type="domain" description="CCHC-type" evidence="3">
    <location>
        <begin position="80"/>
        <end position="95"/>
    </location>
</feature>
<dbReference type="PANTHER" id="PTHR31286">
    <property type="entry name" value="GLYCINE-RICH CELL WALL STRUCTURAL PROTEIN 1.8-LIKE"/>
    <property type="match status" value="1"/>
</dbReference>
<protein>
    <recommendedName>
        <fullName evidence="3">CCHC-type domain-containing protein</fullName>
    </recommendedName>
</protein>
<keyword evidence="1" id="KW-0863">Zinc-finger</keyword>
<organism evidence="4 5">
    <name type="scientific">Linum tenue</name>
    <dbReference type="NCBI Taxonomy" id="586396"/>
    <lineage>
        <taxon>Eukaryota</taxon>
        <taxon>Viridiplantae</taxon>
        <taxon>Streptophyta</taxon>
        <taxon>Embryophyta</taxon>
        <taxon>Tracheophyta</taxon>
        <taxon>Spermatophyta</taxon>
        <taxon>Magnoliopsida</taxon>
        <taxon>eudicotyledons</taxon>
        <taxon>Gunneridae</taxon>
        <taxon>Pentapetalae</taxon>
        <taxon>rosids</taxon>
        <taxon>fabids</taxon>
        <taxon>Malpighiales</taxon>
        <taxon>Linaceae</taxon>
        <taxon>Linum</taxon>
    </lineage>
</organism>
<dbReference type="GO" id="GO:0003676">
    <property type="term" value="F:nucleic acid binding"/>
    <property type="evidence" value="ECO:0007669"/>
    <property type="project" value="InterPro"/>
</dbReference>
<gene>
    <name evidence="4" type="ORF">LITE_LOCUS2805</name>
</gene>
<dbReference type="EMBL" id="CAMGYJ010000002">
    <property type="protein sequence ID" value="CAI0380727.1"/>
    <property type="molecule type" value="Genomic_DNA"/>
</dbReference>
<dbReference type="Pfam" id="PF00098">
    <property type="entry name" value="zf-CCHC"/>
    <property type="match status" value="1"/>
</dbReference>
<name>A0AAV0H674_9ROSI</name>
<dbReference type="SUPFAM" id="SSF57756">
    <property type="entry name" value="Retrovirus zinc finger-like domains"/>
    <property type="match status" value="1"/>
</dbReference>
<dbReference type="InterPro" id="IPR036875">
    <property type="entry name" value="Znf_CCHC_sf"/>
</dbReference>
<dbReference type="PROSITE" id="PS50158">
    <property type="entry name" value="ZF_CCHC"/>
    <property type="match status" value="1"/>
</dbReference>
<evidence type="ECO:0000256" key="1">
    <source>
        <dbReference type="PROSITE-ProRule" id="PRU00047"/>
    </source>
</evidence>
<evidence type="ECO:0000313" key="5">
    <source>
        <dbReference type="Proteomes" id="UP001154282"/>
    </source>
</evidence>
<feature type="compositionally biased region" description="Basic and acidic residues" evidence="2">
    <location>
        <begin position="165"/>
        <end position="179"/>
    </location>
</feature>
<accession>A0AAV0H674</accession>
<feature type="compositionally biased region" description="Low complexity" evidence="2">
    <location>
        <begin position="270"/>
        <end position="284"/>
    </location>
</feature>
<keyword evidence="5" id="KW-1185">Reference proteome</keyword>
<feature type="region of interest" description="Disordered" evidence="2">
    <location>
        <begin position="219"/>
        <end position="309"/>
    </location>
</feature>
<dbReference type="InterPro" id="IPR001878">
    <property type="entry name" value="Znf_CCHC"/>
</dbReference>
<evidence type="ECO:0000256" key="2">
    <source>
        <dbReference type="SAM" id="MobiDB-lite"/>
    </source>
</evidence>
<feature type="region of interest" description="Disordered" evidence="2">
    <location>
        <begin position="136"/>
        <end position="205"/>
    </location>
</feature>
<dbReference type="AlphaFoldDB" id="A0AAV0H674"/>
<reference evidence="4" key="1">
    <citation type="submission" date="2022-08" db="EMBL/GenBank/DDBJ databases">
        <authorList>
            <person name="Gutierrez-Valencia J."/>
        </authorList>
    </citation>
    <scope>NUCLEOTIDE SEQUENCE</scope>
</reference>
<proteinExistence type="predicted"/>
<sequence length="309" mass="33333">MIVWVQLPALKVHFYHKEVLITLGNLIGRTIKLDFHTLNRQRAKFARLAVEVDLGKHLVPRIWLDEEWQKVEYENLPTVCFECGKIGHMSTKCPQLLPPVAPAIGWASGGAATASTPAKEPEEHLGFGPWMLVSRKSRRDPRVDTGKGKSNLGNGGVIPTPMIKKGKEGAVSKETDHHANSSKSFHILKPQEGKGGNGKKSGEEVRKCKEKAVFIPARTDKGLLGPGPNNQNMAGLGVKPTKASNIASSSTNPISPQGPSKSRPLKSGETARSSAPKPASATSSIPQPIHVISGPNRTTMQIVEVRSPE</sequence>
<evidence type="ECO:0000313" key="4">
    <source>
        <dbReference type="EMBL" id="CAI0380727.1"/>
    </source>
</evidence>